<organism evidence="1 2">
    <name type="scientific">Chryseobacterium bernardetii</name>
    <dbReference type="NCBI Taxonomy" id="1241978"/>
    <lineage>
        <taxon>Bacteria</taxon>
        <taxon>Pseudomonadati</taxon>
        <taxon>Bacteroidota</taxon>
        <taxon>Flavobacteriia</taxon>
        <taxon>Flavobacteriales</taxon>
        <taxon>Weeksellaceae</taxon>
        <taxon>Chryseobacterium group</taxon>
        <taxon>Chryseobacterium</taxon>
    </lineage>
</organism>
<reference evidence="1" key="1">
    <citation type="submission" date="2023-07" db="EMBL/GenBank/DDBJ databases">
        <title>Sorghum-associated microbial communities from plants grown in Nebraska, USA.</title>
        <authorList>
            <person name="Schachtman D."/>
        </authorList>
    </citation>
    <scope>NUCLEOTIDE SEQUENCE</scope>
    <source>
        <strain evidence="1">DS1280</strain>
    </source>
</reference>
<proteinExistence type="predicted"/>
<evidence type="ECO:0000313" key="1">
    <source>
        <dbReference type="EMBL" id="MDR6441346.1"/>
    </source>
</evidence>
<sequence length="81" mass="9998">MTNMKKKDEYQHYIGMSKQQMITEMNNQANYYMANRWEYHTSTNWLGKKTILTLFFRNDIVYKIRIKKTYRKVISQTLYNV</sequence>
<accession>A0ACC6IV08</accession>
<name>A0ACC6IV08_9FLAO</name>
<comment type="caution">
    <text evidence="1">The sequence shown here is derived from an EMBL/GenBank/DDBJ whole genome shotgun (WGS) entry which is preliminary data.</text>
</comment>
<evidence type="ECO:0000313" key="2">
    <source>
        <dbReference type="Proteomes" id="UP001184376"/>
    </source>
</evidence>
<protein>
    <submittedName>
        <fullName evidence="1">Uncharacterized protein</fullName>
    </submittedName>
</protein>
<gene>
    <name evidence="1" type="ORF">J2795_002046</name>
</gene>
<dbReference type="Proteomes" id="UP001184376">
    <property type="component" value="Unassembled WGS sequence"/>
</dbReference>
<keyword evidence="2" id="KW-1185">Reference proteome</keyword>
<dbReference type="EMBL" id="JAVDRG010000002">
    <property type="protein sequence ID" value="MDR6441346.1"/>
    <property type="molecule type" value="Genomic_DNA"/>
</dbReference>